<dbReference type="PANTHER" id="PTHR11361">
    <property type="entry name" value="DNA MISMATCH REPAIR PROTEIN MUTS FAMILY MEMBER"/>
    <property type="match status" value="1"/>
</dbReference>
<dbReference type="Gene3D" id="3.30.420.110">
    <property type="entry name" value="MutS, connector domain"/>
    <property type="match status" value="1"/>
</dbReference>
<comment type="subunit">
    <text evidence="10">Heterodimer consisting of MSH2-MSH3 (MutS beta). Forms a ternary complex with MutL alpha (MLH1-PMS1).</text>
</comment>
<dbReference type="SUPFAM" id="SSF53150">
    <property type="entry name" value="DNA repair protein MutS, domain II"/>
    <property type="match status" value="1"/>
</dbReference>
<dbReference type="InterPro" id="IPR017261">
    <property type="entry name" value="DNA_mismatch_repair_MutS/MSH"/>
</dbReference>
<evidence type="ECO:0000256" key="7">
    <source>
        <dbReference type="ARBA" id="ARBA00023125"/>
    </source>
</evidence>
<evidence type="ECO:0000256" key="3">
    <source>
        <dbReference type="ARBA" id="ARBA00022151"/>
    </source>
</evidence>
<dbReference type="GO" id="GO:0000406">
    <property type="term" value="F:double-strand/single-strand DNA junction binding"/>
    <property type="evidence" value="ECO:0007669"/>
    <property type="project" value="EnsemblFungi"/>
</dbReference>
<evidence type="ECO:0000256" key="9">
    <source>
        <dbReference type="ARBA" id="ARBA00023242"/>
    </source>
</evidence>
<dbReference type="PROSITE" id="PS00486">
    <property type="entry name" value="DNA_MISMATCH_REPAIR_2"/>
    <property type="match status" value="1"/>
</dbReference>
<keyword evidence="18" id="KW-1185">Reference proteome</keyword>
<feature type="domain" description="DNA mismatch repair proteins mutS family" evidence="16">
    <location>
        <begin position="778"/>
        <end position="794"/>
    </location>
</feature>
<feature type="region of interest" description="Disordered" evidence="15">
    <location>
        <begin position="1"/>
        <end position="36"/>
    </location>
</feature>
<comment type="similarity">
    <text evidence="2">Belongs to the DNA mismatch repair MutS family. MSH3 subfamily.</text>
</comment>
<feature type="coiled-coil region" evidence="14">
    <location>
        <begin position="524"/>
        <end position="551"/>
    </location>
</feature>
<dbReference type="FunFam" id="3.40.50.300:FF:000870">
    <property type="entry name" value="MutS protein homolog 4"/>
    <property type="match status" value="1"/>
</dbReference>
<dbReference type="GO" id="GO:0007131">
    <property type="term" value="P:reciprocal meiotic recombination"/>
    <property type="evidence" value="ECO:0007669"/>
    <property type="project" value="EnsemblFungi"/>
</dbReference>
<dbReference type="GO" id="GO:0007534">
    <property type="term" value="P:gene conversion at mating-type locus"/>
    <property type="evidence" value="ECO:0007669"/>
    <property type="project" value="EnsemblFungi"/>
</dbReference>
<dbReference type="PIRSF" id="PIRSF037677">
    <property type="entry name" value="DNA_mis_repair_Msh6"/>
    <property type="match status" value="1"/>
</dbReference>
<dbReference type="PANTHER" id="PTHR11361:SF122">
    <property type="entry name" value="DNA MISMATCH REPAIR PROTEIN MSH3"/>
    <property type="match status" value="1"/>
</dbReference>
<dbReference type="GO" id="GO:0000404">
    <property type="term" value="F:heteroduplex DNA loop binding"/>
    <property type="evidence" value="ECO:0007669"/>
    <property type="project" value="EnsemblFungi"/>
</dbReference>
<evidence type="ECO:0000256" key="1">
    <source>
        <dbReference type="ARBA" id="ARBA00004123"/>
    </source>
</evidence>
<dbReference type="Gene3D" id="3.40.1170.10">
    <property type="entry name" value="DNA repair protein MutS, domain I"/>
    <property type="match status" value="1"/>
</dbReference>
<dbReference type="InterPro" id="IPR036187">
    <property type="entry name" value="DNA_mismatch_repair_MutS_sf"/>
</dbReference>
<dbReference type="GO" id="GO:0000403">
    <property type="term" value="F:Y-form DNA binding"/>
    <property type="evidence" value="ECO:0007669"/>
    <property type="project" value="EnsemblFungi"/>
</dbReference>
<dbReference type="Pfam" id="PF01624">
    <property type="entry name" value="MutS_I"/>
    <property type="match status" value="1"/>
</dbReference>
<dbReference type="AlphaFoldDB" id="A0A1Y1WWB4"/>
<evidence type="ECO:0000256" key="5">
    <source>
        <dbReference type="ARBA" id="ARBA00022763"/>
    </source>
</evidence>
<keyword evidence="7 13" id="KW-0238">DNA-binding</keyword>
<dbReference type="GO" id="GO:0000710">
    <property type="term" value="P:meiotic mismatch repair"/>
    <property type="evidence" value="ECO:0007669"/>
    <property type="project" value="EnsemblFungi"/>
</dbReference>
<dbReference type="NCBIfam" id="NF003810">
    <property type="entry name" value="PRK05399.1"/>
    <property type="match status" value="1"/>
</dbReference>
<evidence type="ECO:0000313" key="17">
    <source>
        <dbReference type="EMBL" id="ORX77847.1"/>
    </source>
</evidence>
<protein>
    <recommendedName>
        <fullName evidence="3 12">DNA mismatch repair protein MSH3</fullName>
    </recommendedName>
    <alternativeName>
        <fullName evidence="3 12">DNA mismatch repair protein MSH3</fullName>
    </alternativeName>
    <alternativeName>
        <fullName evidence="11">MutS protein homolog 3</fullName>
    </alternativeName>
</protein>
<keyword evidence="5 13" id="KW-0227">DNA damage</keyword>
<evidence type="ECO:0000313" key="18">
    <source>
        <dbReference type="Proteomes" id="UP000193944"/>
    </source>
</evidence>
<keyword evidence="8 13" id="KW-0234">DNA repair</keyword>
<dbReference type="SMART" id="SM00533">
    <property type="entry name" value="MUTSd"/>
    <property type="match status" value="1"/>
</dbReference>
<dbReference type="Proteomes" id="UP000193944">
    <property type="component" value="Unassembled WGS sequence"/>
</dbReference>
<evidence type="ECO:0000256" key="2">
    <source>
        <dbReference type="ARBA" id="ARBA00007094"/>
    </source>
</evidence>
<dbReference type="SUPFAM" id="SSF55271">
    <property type="entry name" value="DNA repair protein MutS, domain I"/>
    <property type="match status" value="1"/>
</dbReference>
<evidence type="ECO:0000256" key="13">
    <source>
        <dbReference type="RuleBase" id="RU003756"/>
    </source>
</evidence>
<evidence type="ECO:0000256" key="4">
    <source>
        <dbReference type="ARBA" id="ARBA00022741"/>
    </source>
</evidence>
<accession>A0A1Y1WWB4</accession>
<dbReference type="SUPFAM" id="SSF48334">
    <property type="entry name" value="DNA repair protein MutS, domain III"/>
    <property type="match status" value="1"/>
</dbReference>
<dbReference type="GO" id="GO:0043111">
    <property type="term" value="P:replication fork arrest"/>
    <property type="evidence" value="ECO:0007669"/>
    <property type="project" value="EnsemblFungi"/>
</dbReference>
<dbReference type="STRING" id="1754192.A0A1Y1WWB4"/>
<dbReference type="Pfam" id="PF05188">
    <property type="entry name" value="MutS_II"/>
    <property type="match status" value="1"/>
</dbReference>
<dbReference type="GO" id="GO:0032302">
    <property type="term" value="C:MutSbeta complex"/>
    <property type="evidence" value="ECO:0007669"/>
    <property type="project" value="EnsemblFungi"/>
</dbReference>
<dbReference type="FunFam" id="3.40.1170.10:FF:000004">
    <property type="entry name" value="DNA mismatch repair protein"/>
    <property type="match status" value="1"/>
</dbReference>
<evidence type="ECO:0000256" key="14">
    <source>
        <dbReference type="SAM" id="Coils"/>
    </source>
</evidence>
<dbReference type="FunFam" id="1.10.1420.10:FF:000004">
    <property type="entry name" value="DNA mismatch repair protein Msh3"/>
    <property type="match status" value="1"/>
</dbReference>
<dbReference type="OrthoDB" id="10252754at2759"/>
<dbReference type="Pfam" id="PF05190">
    <property type="entry name" value="MutS_IV"/>
    <property type="match status" value="1"/>
</dbReference>
<evidence type="ECO:0000256" key="11">
    <source>
        <dbReference type="ARBA" id="ARBA00029792"/>
    </source>
</evidence>
<name>A0A1Y1WWB4_9FUNG</name>
<keyword evidence="4 13" id="KW-0547">Nucleotide-binding</keyword>
<proteinExistence type="inferred from homology"/>
<dbReference type="SUPFAM" id="SSF52540">
    <property type="entry name" value="P-loop containing nucleoside triphosphate hydrolases"/>
    <property type="match status" value="1"/>
</dbReference>
<organism evidence="17 18">
    <name type="scientific">Anaeromyces robustus</name>
    <dbReference type="NCBI Taxonomy" id="1754192"/>
    <lineage>
        <taxon>Eukaryota</taxon>
        <taxon>Fungi</taxon>
        <taxon>Fungi incertae sedis</taxon>
        <taxon>Chytridiomycota</taxon>
        <taxon>Chytridiomycota incertae sedis</taxon>
        <taxon>Neocallimastigomycetes</taxon>
        <taxon>Neocallimastigales</taxon>
        <taxon>Neocallimastigaceae</taxon>
        <taxon>Anaeromyces</taxon>
    </lineage>
</organism>
<dbReference type="GO" id="GO:0035861">
    <property type="term" value="C:site of double-strand break"/>
    <property type="evidence" value="ECO:0007669"/>
    <property type="project" value="EnsemblFungi"/>
</dbReference>
<reference evidence="17 18" key="2">
    <citation type="submission" date="2016-08" db="EMBL/GenBank/DDBJ databases">
        <title>Pervasive Adenine N6-methylation of Active Genes in Fungi.</title>
        <authorList>
            <consortium name="DOE Joint Genome Institute"/>
            <person name="Mondo S.J."/>
            <person name="Dannebaum R.O."/>
            <person name="Kuo R.C."/>
            <person name="Labutti K."/>
            <person name="Haridas S."/>
            <person name="Kuo A."/>
            <person name="Salamov A."/>
            <person name="Ahrendt S.R."/>
            <person name="Lipzen A."/>
            <person name="Sullivan W."/>
            <person name="Andreopoulos W.B."/>
            <person name="Clum A."/>
            <person name="Lindquist E."/>
            <person name="Daum C."/>
            <person name="Ramamoorthy G.K."/>
            <person name="Gryganskyi A."/>
            <person name="Culley D."/>
            <person name="Magnuson J.K."/>
            <person name="James T.Y."/>
            <person name="O'Malley M.A."/>
            <person name="Stajich J.E."/>
            <person name="Spatafora J.W."/>
            <person name="Visel A."/>
            <person name="Grigoriev I.V."/>
        </authorList>
    </citation>
    <scope>NUCLEOTIDE SEQUENCE [LARGE SCALE GENOMIC DNA]</scope>
    <source>
        <strain evidence="17 18">S4</strain>
    </source>
</reference>
<keyword evidence="14" id="KW-0175">Coiled coil</keyword>
<dbReference type="Pfam" id="PF05192">
    <property type="entry name" value="MutS_III"/>
    <property type="match status" value="1"/>
</dbReference>
<dbReference type="EMBL" id="MCFG01000232">
    <property type="protein sequence ID" value="ORX77847.1"/>
    <property type="molecule type" value="Genomic_DNA"/>
</dbReference>
<comment type="function">
    <text evidence="13">Component of the post-replicative DNA mismatch repair system (MMR).</text>
</comment>
<dbReference type="InterPro" id="IPR007861">
    <property type="entry name" value="DNA_mismatch_repair_MutS_clamp"/>
</dbReference>
<evidence type="ECO:0000256" key="8">
    <source>
        <dbReference type="ARBA" id="ARBA00023204"/>
    </source>
</evidence>
<dbReference type="InterPro" id="IPR007696">
    <property type="entry name" value="DNA_mismatch_repair_MutS_core"/>
</dbReference>
<keyword evidence="6" id="KW-0067">ATP-binding</keyword>
<evidence type="ECO:0000259" key="16">
    <source>
        <dbReference type="PROSITE" id="PS00486"/>
    </source>
</evidence>
<dbReference type="InterPro" id="IPR007695">
    <property type="entry name" value="DNA_mismatch_repair_MutS-lik_N"/>
</dbReference>
<evidence type="ECO:0000256" key="15">
    <source>
        <dbReference type="SAM" id="MobiDB-lite"/>
    </source>
</evidence>
<dbReference type="InterPro" id="IPR036678">
    <property type="entry name" value="MutS_con_dom_sf"/>
</dbReference>
<dbReference type="InterPro" id="IPR045076">
    <property type="entry name" value="MutS"/>
</dbReference>
<dbReference type="InterPro" id="IPR016151">
    <property type="entry name" value="DNA_mismatch_repair_MutS_N"/>
</dbReference>
<keyword evidence="9" id="KW-0539">Nucleus</keyword>
<evidence type="ECO:0000256" key="12">
    <source>
        <dbReference type="ARBA" id="ARBA00073774"/>
    </source>
</evidence>
<dbReference type="GO" id="GO:0140664">
    <property type="term" value="F:ATP-dependent DNA damage sensor activity"/>
    <property type="evidence" value="ECO:0007669"/>
    <property type="project" value="InterPro"/>
</dbReference>
<dbReference type="InterPro" id="IPR027417">
    <property type="entry name" value="P-loop_NTPase"/>
</dbReference>
<dbReference type="Gene3D" id="1.10.1420.10">
    <property type="match status" value="2"/>
</dbReference>
<gene>
    <name evidence="17" type="ORF">BCR32DRAFT_295362</name>
</gene>
<evidence type="ECO:0000256" key="10">
    <source>
        <dbReference type="ARBA" id="ARBA00025902"/>
    </source>
</evidence>
<sequence>MITTSTTTESINITTPTETTSSISPKNSPIKSSSNNKKLLKKKDYTPLELQYLDIKKKNPNMLLAIEVGYKYRFFDEDAMTVSKVLGVVCFKDHNFYSAVIPVHRLMIHLRKLIRYGFKVGVVNQLETSAIKAESSSKNKPFVRELTKIYTKSTFIDDISYDNDSSLENQSLSSTLICIYENPKKNPQVIVEKTLISIVSIDLSAGLIIYDSFEDDFTRNILETRLIHMQPSEMLLPTTLSSETEKLISNVSVNGIGFSNETIRIERSEKFFKNVEEAYDEIQKFYNNNKSLDQVVTIIDELKKGNEYSSNIIVCVNALLNYLKEFKLESVLCIPNNFISFKQKNYLTLDGNTITNLEIFRSSKENTSTGTLFQLIDHTSSKFGRRLLKKWIERPLLNIDLLNERTNAIEEILNGQISHTNNFIKLKKLLNSIPDIEKALCHIFYKRCSLSELVDTLLAFKKISETFPEDEIICPIKSSLLKDIIISLSIHPLLSKYLDKINISSAKDNDVLNFLNDTSLYPNIGKYKKVIEDIKKELDDHLKDIRKKINKPNLEYLTVSGIEYLLEFRNTQCKNLPIDWLKINNTKTFSRYRTPFIEQKLKEKNLYSEKLLLECNLAFKDFLNHFTEDYESFKNVINKLSILDCLLSLSIVASQPGYVKPIYTEDNIIDVKEGRNPITEINKDTYVANDILLNNENRCMIITGPNMGGKSNYVRQVALIVVLSQIGSYVPAEYAKLGLFDGIYTRMGAQDNIMKGQSTFMIELQETSNIMKYATSKSLIILDEFGRGTSTYDGIALAYSTLSYILEKINATTLFITHFSSIGSLENKYSQCHNYYMNYIEDREENESRIIFLYKIVRGITHKSYGINVAMMANLPKDITDLAQKKSKELEDSIQKNIDEKRLWYRKKLFKQLYTNRMKELSLKDLNHYMNLI</sequence>
<dbReference type="Pfam" id="PF00488">
    <property type="entry name" value="MutS_V"/>
    <property type="match status" value="1"/>
</dbReference>
<dbReference type="GO" id="GO:0000735">
    <property type="term" value="P:removal of nonhomologous ends"/>
    <property type="evidence" value="ECO:0007669"/>
    <property type="project" value="EnsemblFungi"/>
</dbReference>
<dbReference type="InterPro" id="IPR007860">
    <property type="entry name" value="DNA_mmatch_repair_MutS_con_dom"/>
</dbReference>
<comment type="subcellular location">
    <subcellularLocation>
        <location evidence="1">Nucleus</location>
    </subcellularLocation>
</comment>
<dbReference type="GO" id="GO:0043570">
    <property type="term" value="P:maintenance of DNA repeat elements"/>
    <property type="evidence" value="ECO:0007669"/>
    <property type="project" value="EnsemblFungi"/>
</dbReference>
<evidence type="ECO:0000256" key="6">
    <source>
        <dbReference type="ARBA" id="ARBA00022840"/>
    </source>
</evidence>
<dbReference type="InterPro" id="IPR000432">
    <property type="entry name" value="DNA_mismatch_repair_MutS_C"/>
</dbReference>
<dbReference type="GO" id="GO:0005524">
    <property type="term" value="F:ATP binding"/>
    <property type="evidence" value="ECO:0007669"/>
    <property type="project" value="UniProtKB-KW"/>
</dbReference>
<dbReference type="Gene3D" id="3.40.50.300">
    <property type="entry name" value="P-loop containing nucleotide triphosphate hydrolases"/>
    <property type="match status" value="1"/>
</dbReference>
<reference evidence="17 18" key="1">
    <citation type="submission" date="2016-08" db="EMBL/GenBank/DDBJ databases">
        <title>A Parts List for Fungal Cellulosomes Revealed by Comparative Genomics.</title>
        <authorList>
            <consortium name="DOE Joint Genome Institute"/>
            <person name="Haitjema C.H."/>
            <person name="Gilmore S.P."/>
            <person name="Henske J.K."/>
            <person name="Solomon K.V."/>
            <person name="De Groot R."/>
            <person name="Kuo A."/>
            <person name="Mondo S.J."/>
            <person name="Salamov A.A."/>
            <person name="Labutti K."/>
            <person name="Zhao Z."/>
            <person name="Chiniquy J."/>
            <person name="Barry K."/>
            <person name="Brewer H.M."/>
            <person name="Purvine S.O."/>
            <person name="Wright A.T."/>
            <person name="Boxma B."/>
            <person name="Van Alen T."/>
            <person name="Hackstein J.H."/>
            <person name="Baker S.E."/>
            <person name="Grigoriev I.V."/>
            <person name="O'Malley M.A."/>
        </authorList>
    </citation>
    <scope>NUCLEOTIDE SEQUENCE [LARGE SCALE GENOMIC DNA]</scope>
    <source>
        <strain evidence="17 18">S4</strain>
    </source>
</reference>
<comment type="caution">
    <text evidence="17">The sequence shown here is derived from an EMBL/GenBank/DDBJ whole genome shotgun (WGS) entry which is preliminary data.</text>
</comment>
<dbReference type="SMART" id="SM00534">
    <property type="entry name" value="MUTSac"/>
    <property type="match status" value="1"/>
</dbReference>